<accession>A0ABP1RSI7</accession>
<feature type="domain" description="RabBD" evidence="8">
    <location>
        <begin position="42"/>
        <end position="167"/>
    </location>
</feature>
<gene>
    <name evidence="9" type="ORF">ODALV1_LOCUS25617</name>
</gene>
<evidence type="ECO:0000256" key="4">
    <source>
        <dbReference type="PROSITE-ProRule" id="PRU00091"/>
    </source>
</evidence>
<dbReference type="PROSITE" id="PS50178">
    <property type="entry name" value="ZF_FYVE"/>
    <property type="match status" value="1"/>
</dbReference>
<dbReference type="InterPro" id="IPR043566">
    <property type="entry name" value="Rabphilin/DOC2/Noc2"/>
</dbReference>
<sequence length="791" mass="86268">MSSEFGLRGPRPTWACPNDRQLALRARLQSGWSLKTNQFNTYPKPQPLTDKEQQMIVNVVKKAEELEIVEQKRVGKLVDRLESLKKLATGNGVTECILCGDTFGLSVFVRSNYKCHDCEKAVCRKCVVEISQPKPGSSTKETMVRLCKLCSENRELIKKSGAWFYKGVPKYVLPEKKNHYTNSYEKYAASPRYQEQKYVSRYVNASPTTTTAVTCSTSTATASSSSNSTSSVSRPGGFFWSRNLQSRSQSDQDNESSSGDEGAAANFASKHHLHQRNGEGSSLKKNSLSVNSGGGAGSNSSDAIGASPTSSLQPPGLPSAGSATDAAEVAAGSGTTLSRKPSFVQRHFHFHHQKSEKASKSRETSPIPPPIITPNEEQRPSTIPSSSSVSPSGQGAPTLCLPTSVEPSTSSFDLLSSTRKKSVSSDKSENAEHQTQSQHNGGGSTQLGGAAGGSGDGGTGSNNGDNNRKSSESSSNDCLYQQNNSTPSISNSSAATTATQSSPLGIIEVALLYDDSHQALHCSVLHAKDLSPMDIDSLADPYCILKLIPSRFEGTHLRTKTVHKSVNPVFNETLTFYGVTLHDLTWQTLQILVIDDDRWGKDCLGSSQIPLHRLRSQQTRSFAQNLERGRLSEEKEWGRGRLLLSLTYLTEKSLLLVGVIQAQDLPALDHNGTSDPFVKVRLLHDSSLGALSTGCFSVNRKFRTSVKWRTLNPEFREEFSLKVSIVDLPRLALVISVWDKDLGKNDDYIGGIVLSTASKGPRLQHWLEMLRLPNARHFKWHTISPSELPTH</sequence>
<evidence type="ECO:0000256" key="3">
    <source>
        <dbReference type="ARBA" id="ARBA00022833"/>
    </source>
</evidence>
<protein>
    <recommendedName>
        <fullName evidence="11">Rabphilin-3A</fullName>
    </recommendedName>
</protein>
<evidence type="ECO:0000259" key="7">
    <source>
        <dbReference type="PROSITE" id="PS50178"/>
    </source>
</evidence>
<feature type="domain" description="C2" evidence="6">
    <location>
        <begin position="638"/>
        <end position="767"/>
    </location>
</feature>
<dbReference type="Pfam" id="PF00168">
    <property type="entry name" value="C2"/>
    <property type="match status" value="2"/>
</dbReference>
<comment type="caution">
    <text evidence="9">The sequence shown here is derived from an EMBL/GenBank/DDBJ whole genome shotgun (WGS) entry which is preliminary data.</text>
</comment>
<feature type="domain" description="FYVE-type" evidence="7">
    <location>
        <begin position="90"/>
        <end position="155"/>
    </location>
</feature>
<dbReference type="Proteomes" id="UP001642540">
    <property type="component" value="Unassembled WGS sequence"/>
</dbReference>
<evidence type="ECO:0000256" key="5">
    <source>
        <dbReference type="SAM" id="MobiDB-lite"/>
    </source>
</evidence>
<proteinExistence type="predicted"/>
<evidence type="ECO:0000313" key="10">
    <source>
        <dbReference type="Proteomes" id="UP001642540"/>
    </source>
</evidence>
<feature type="region of interest" description="Disordered" evidence="5">
    <location>
        <begin position="350"/>
        <end position="496"/>
    </location>
</feature>
<dbReference type="InterPro" id="IPR000008">
    <property type="entry name" value="C2_dom"/>
</dbReference>
<keyword evidence="10" id="KW-1185">Reference proteome</keyword>
<dbReference type="EMBL" id="CAXLJM020000105">
    <property type="protein sequence ID" value="CAL8134646.1"/>
    <property type="molecule type" value="Genomic_DNA"/>
</dbReference>
<feature type="compositionally biased region" description="Low complexity" evidence="5">
    <location>
        <begin position="280"/>
        <end position="291"/>
    </location>
</feature>
<evidence type="ECO:0000256" key="1">
    <source>
        <dbReference type="ARBA" id="ARBA00022723"/>
    </source>
</evidence>
<feature type="compositionally biased region" description="Polar residues" evidence="5">
    <location>
        <begin position="405"/>
        <end position="417"/>
    </location>
</feature>
<dbReference type="PANTHER" id="PTHR45729:SF6">
    <property type="entry name" value="RABPHILIN, ISOFORM A"/>
    <property type="match status" value="1"/>
</dbReference>
<dbReference type="InterPro" id="IPR010911">
    <property type="entry name" value="Rab_BD"/>
</dbReference>
<dbReference type="Gene3D" id="2.60.40.150">
    <property type="entry name" value="C2 domain"/>
    <property type="match status" value="2"/>
</dbReference>
<feature type="compositionally biased region" description="Low complexity" evidence="5">
    <location>
        <begin position="380"/>
        <end position="392"/>
    </location>
</feature>
<dbReference type="Pfam" id="PF02318">
    <property type="entry name" value="FYVE_2"/>
    <property type="match status" value="1"/>
</dbReference>
<evidence type="ECO:0000313" key="9">
    <source>
        <dbReference type="EMBL" id="CAL8134646.1"/>
    </source>
</evidence>
<dbReference type="PROSITE" id="PS50004">
    <property type="entry name" value="C2"/>
    <property type="match status" value="2"/>
</dbReference>
<feature type="region of interest" description="Disordered" evidence="5">
    <location>
        <begin position="218"/>
        <end position="338"/>
    </location>
</feature>
<dbReference type="PROSITE" id="PS50916">
    <property type="entry name" value="RABBD"/>
    <property type="match status" value="1"/>
</dbReference>
<name>A0ABP1RSI7_9HEXA</name>
<feature type="compositionally biased region" description="Gly residues" evidence="5">
    <location>
        <begin position="440"/>
        <end position="461"/>
    </location>
</feature>
<reference evidence="9 10" key="1">
    <citation type="submission" date="2024-08" db="EMBL/GenBank/DDBJ databases">
        <authorList>
            <person name="Cucini C."/>
            <person name="Frati F."/>
        </authorList>
    </citation>
    <scope>NUCLEOTIDE SEQUENCE [LARGE SCALE GENOMIC DNA]</scope>
</reference>
<dbReference type="Gene3D" id="3.30.40.10">
    <property type="entry name" value="Zinc/RING finger domain, C3HC4 (zinc finger)"/>
    <property type="match status" value="1"/>
</dbReference>
<dbReference type="PANTHER" id="PTHR45729">
    <property type="entry name" value="RABPHILIN, ISOFORM A"/>
    <property type="match status" value="1"/>
</dbReference>
<dbReference type="SUPFAM" id="SSF57903">
    <property type="entry name" value="FYVE/PHD zinc finger"/>
    <property type="match status" value="1"/>
</dbReference>
<feature type="compositionally biased region" description="Low complexity" evidence="5">
    <location>
        <begin position="298"/>
        <end position="307"/>
    </location>
</feature>
<keyword evidence="1" id="KW-0479">Metal-binding</keyword>
<feature type="compositionally biased region" description="Basic and acidic residues" evidence="5">
    <location>
        <begin position="423"/>
        <end position="432"/>
    </location>
</feature>
<dbReference type="InterPro" id="IPR041282">
    <property type="entry name" value="FYVE_2"/>
</dbReference>
<feature type="domain" description="C2" evidence="6">
    <location>
        <begin position="503"/>
        <end position="626"/>
    </location>
</feature>
<dbReference type="SMART" id="SM00239">
    <property type="entry name" value="C2"/>
    <property type="match status" value="2"/>
</dbReference>
<dbReference type="InterPro" id="IPR011011">
    <property type="entry name" value="Znf_FYVE_PHD"/>
</dbReference>
<dbReference type="InterPro" id="IPR017455">
    <property type="entry name" value="Znf_FYVE-rel"/>
</dbReference>
<feature type="compositionally biased region" description="Low complexity" evidence="5">
    <location>
        <begin position="481"/>
        <end position="496"/>
    </location>
</feature>
<dbReference type="InterPro" id="IPR013083">
    <property type="entry name" value="Znf_RING/FYVE/PHD"/>
</dbReference>
<dbReference type="InterPro" id="IPR035892">
    <property type="entry name" value="C2_domain_sf"/>
</dbReference>
<evidence type="ECO:0008006" key="11">
    <source>
        <dbReference type="Google" id="ProtNLM"/>
    </source>
</evidence>
<evidence type="ECO:0000256" key="2">
    <source>
        <dbReference type="ARBA" id="ARBA00022771"/>
    </source>
</evidence>
<dbReference type="SUPFAM" id="SSF49562">
    <property type="entry name" value="C2 domain (Calcium/lipid-binding domain, CaLB)"/>
    <property type="match status" value="2"/>
</dbReference>
<feature type="compositionally biased region" description="Low complexity" evidence="5">
    <location>
        <begin position="218"/>
        <end position="233"/>
    </location>
</feature>
<keyword evidence="3" id="KW-0862">Zinc</keyword>
<evidence type="ECO:0000259" key="6">
    <source>
        <dbReference type="PROSITE" id="PS50004"/>
    </source>
</evidence>
<organism evidence="9 10">
    <name type="scientific">Orchesella dallaii</name>
    <dbReference type="NCBI Taxonomy" id="48710"/>
    <lineage>
        <taxon>Eukaryota</taxon>
        <taxon>Metazoa</taxon>
        <taxon>Ecdysozoa</taxon>
        <taxon>Arthropoda</taxon>
        <taxon>Hexapoda</taxon>
        <taxon>Collembola</taxon>
        <taxon>Entomobryomorpha</taxon>
        <taxon>Entomobryoidea</taxon>
        <taxon>Orchesellidae</taxon>
        <taxon>Orchesellinae</taxon>
        <taxon>Orchesella</taxon>
    </lineage>
</organism>
<keyword evidence="2 4" id="KW-0863">Zinc-finger</keyword>
<feature type="compositionally biased region" description="Basic and acidic residues" evidence="5">
    <location>
        <begin position="353"/>
        <end position="363"/>
    </location>
</feature>
<feature type="compositionally biased region" description="Polar residues" evidence="5">
    <location>
        <begin position="242"/>
        <end position="259"/>
    </location>
</feature>
<evidence type="ECO:0000259" key="8">
    <source>
        <dbReference type="PROSITE" id="PS50916"/>
    </source>
</evidence>